<dbReference type="EMBL" id="BNBD01000017">
    <property type="protein sequence ID" value="GHF68567.1"/>
    <property type="molecule type" value="Genomic_DNA"/>
</dbReference>
<gene>
    <name evidence="3" type="ORF">GCM10010218_57490</name>
</gene>
<name>A0A919EEZ7_9ACTN</name>
<evidence type="ECO:0008006" key="5">
    <source>
        <dbReference type="Google" id="ProtNLM"/>
    </source>
</evidence>
<feature type="transmembrane region" description="Helical" evidence="2">
    <location>
        <begin position="243"/>
        <end position="264"/>
    </location>
</feature>
<accession>A0A919EEZ7</accession>
<evidence type="ECO:0000256" key="2">
    <source>
        <dbReference type="SAM" id="Phobius"/>
    </source>
</evidence>
<evidence type="ECO:0000313" key="3">
    <source>
        <dbReference type="EMBL" id="GHF68567.1"/>
    </source>
</evidence>
<feature type="transmembrane region" description="Helical" evidence="2">
    <location>
        <begin position="348"/>
        <end position="367"/>
    </location>
</feature>
<feature type="compositionally biased region" description="Basic and acidic residues" evidence="1">
    <location>
        <begin position="385"/>
        <end position="411"/>
    </location>
</feature>
<dbReference type="Proteomes" id="UP000638313">
    <property type="component" value="Unassembled WGS sequence"/>
</dbReference>
<feature type="region of interest" description="Disordered" evidence="1">
    <location>
        <begin position="1"/>
        <end position="64"/>
    </location>
</feature>
<protein>
    <recommendedName>
        <fullName evidence="5">Integral membrane protein</fullName>
    </recommendedName>
</protein>
<feature type="compositionally biased region" description="Low complexity" evidence="1">
    <location>
        <begin position="21"/>
        <end position="58"/>
    </location>
</feature>
<organism evidence="3 4">
    <name type="scientific">Streptomyces mashuensis</name>
    <dbReference type="NCBI Taxonomy" id="33904"/>
    <lineage>
        <taxon>Bacteria</taxon>
        <taxon>Bacillati</taxon>
        <taxon>Actinomycetota</taxon>
        <taxon>Actinomycetes</taxon>
        <taxon>Kitasatosporales</taxon>
        <taxon>Streptomycetaceae</taxon>
        <taxon>Streptomyces</taxon>
    </lineage>
</organism>
<feature type="region of interest" description="Disordered" evidence="1">
    <location>
        <begin position="120"/>
        <end position="144"/>
    </location>
</feature>
<keyword evidence="4" id="KW-1185">Reference proteome</keyword>
<keyword evidence="2" id="KW-1133">Transmembrane helix</keyword>
<feature type="transmembrane region" description="Helical" evidence="2">
    <location>
        <begin position="308"/>
        <end position="328"/>
    </location>
</feature>
<sequence length="422" mass="42494">MTPLPTSVRTGIAGEAAEDALTVTTEPLTTEPVTTGPAGTDTADGADGAGTDPGADARPAPPADPVKALIRQHHALCAHAVDPLGIAAGLEARGITDRTAAAYRHRDVFTLAEEIHARVERPRDDDTAPATAVPGDGTGTGPRPGACDALRTPWGTAGALAWAWLAAHALLGDQLLTALLHGRHGRPVPALLATALTASLPTALALACAVAPAAWGAHWFAARARHALATSRSLAEFAARVRPALLTVTALVLATLPAALWPALTASLPAAHRTPPLAACAAVTALGTLLFLGRLLAAHGLPRPAVTAAVAAATAEALATATLLAARIPGCEALRWPVAWAVTAQGPAVVPLAACAPAALALLAHAVPALSRASVHGPAPAPDRAPVHHPDQHPDHAPDQHPDHDPARGPAHDTPAGTAPAR</sequence>
<comment type="caution">
    <text evidence="3">The sequence shown here is derived from an EMBL/GenBank/DDBJ whole genome shotgun (WGS) entry which is preliminary data.</text>
</comment>
<evidence type="ECO:0000256" key="1">
    <source>
        <dbReference type="SAM" id="MobiDB-lite"/>
    </source>
</evidence>
<reference evidence="3" key="1">
    <citation type="journal article" date="2014" name="Int. J. Syst. Evol. Microbiol.">
        <title>Complete genome sequence of Corynebacterium casei LMG S-19264T (=DSM 44701T), isolated from a smear-ripened cheese.</title>
        <authorList>
            <consortium name="US DOE Joint Genome Institute (JGI-PGF)"/>
            <person name="Walter F."/>
            <person name="Albersmeier A."/>
            <person name="Kalinowski J."/>
            <person name="Ruckert C."/>
        </authorList>
    </citation>
    <scope>NUCLEOTIDE SEQUENCE</scope>
    <source>
        <strain evidence="3">JCM 4059</strain>
    </source>
</reference>
<keyword evidence="2" id="KW-0812">Transmembrane</keyword>
<feature type="transmembrane region" description="Helical" evidence="2">
    <location>
        <begin position="200"/>
        <end position="222"/>
    </location>
</feature>
<proteinExistence type="predicted"/>
<evidence type="ECO:0000313" key="4">
    <source>
        <dbReference type="Proteomes" id="UP000638313"/>
    </source>
</evidence>
<feature type="region of interest" description="Disordered" evidence="1">
    <location>
        <begin position="373"/>
        <end position="422"/>
    </location>
</feature>
<dbReference type="RefSeq" id="WP_190132667.1">
    <property type="nucleotide sequence ID" value="NZ_BNBD01000017.1"/>
</dbReference>
<keyword evidence="2" id="KW-0472">Membrane</keyword>
<reference evidence="3" key="2">
    <citation type="submission" date="2020-09" db="EMBL/GenBank/DDBJ databases">
        <authorList>
            <person name="Sun Q."/>
            <person name="Ohkuma M."/>
        </authorList>
    </citation>
    <scope>NUCLEOTIDE SEQUENCE</scope>
    <source>
        <strain evidence="3">JCM 4059</strain>
    </source>
</reference>
<dbReference type="AlphaFoldDB" id="A0A919EEZ7"/>
<feature type="transmembrane region" description="Helical" evidence="2">
    <location>
        <begin position="276"/>
        <end position="296"/>
    </location>
</feature>